<name>A0A919C8P6_9ACTN</name>
<protein>
    <recommendedName>
        <fullName evidence="3">Lipoprotein</fullName>
    </recommendedName>
</protein>
<reference evidence="1" key="1">
    <citation type="journal article" date="2014" name="Int. J. Syst. Evol. Microbiol.">
        <title>Complete genome sequence of Corynebacterium casei LMG S-19264T (=DSM 44701T), isolated from a smear-ripened cheese.</title>
        <authorList>
            <consortium name="US DOE Joint Genome Institute (JGI-PGF)"/>
            <person name="Walter F."/>
            <person name="Albersmeier A."/>
            <person name="Kalinowski J."/>
            <person name="Ruckert C."/>
        </authorList>
    </citation>
    <scope>NUCLEOTIDE SEQUENCE</scope>
    <source>
        <strain evidence="1">JCM 4637</strain>
    </source>
</reference>
<organism evidence="1 2">
    <name type="scientific">Streptomyces finlayi</name>
    <dbReference type="NCBI Taxonomy" id="67296"/>
    <lineage>
        <taxon>Bacteria</taxon>
        <taxon>Bacillati</taxon>
        <taxon>Actinomycetota</taxon>
        <taxon>Actinomycetes</taxon>
        <taxon>Kitasatosporales</taxon>
        <taxon>Streptomycetaceae</taxon>
        <taxon>Streptomyces</taxon>
    </lineage>
</organism>
<sequence>MFRGKARVCVPLFAVVLLTAGCDDERKSDKASSGVSDVKDKASACVKALRLVELVPDPKKAEDYEKKGEDLRKLSEHVRDRDAAKAIREVAHQYGMARVEAARDFGRVAAWVKQTASNIKVLKEVCT</sequence>
<evidence type="ECO:0000313" key="1">
    <source>
        <dbReference type="EMBL" id="GHC85798.1"/>
    </source>
</evidence>
<comment type="caution">
    <text evidence="1">The sequence shown here is derived from an EMBL/GenBank/DDBJ whole genome shotgun (WGS) entry which is preliminary data.</text>
</comment>
<dbReference type="Proteomes" id="UP000638353">
    <property type="component" value="Unassembled WGS sequence"/>
</dbReference>
<dbReference type="EMBL" id="BMVC01000003">
    <property type="protein sequence ID" value="GHC85798.1"/>
    <property type="molecule type" value="Genomic_DNA"/>
</dbReference>
<dbReference type="PROSITE" id="PS51257">
    <property type="entry name" value="PROKAR_LIPOPROTEIN"/>
    <property type="match status" value="1"/>
</dbReference>
<accession>A0A919C8P6</accession>
<proteinExistence type="predicted"/>
<reference evidence="1" key="2">
    <citation type="submission" date="2020-09" db="EMBL/GenBank/DDBJ databases">
        <authorList>
            <person name="Sun Q."/>
            <person name="Ohkuma M."/>
        </authorList>
    </citation>
    <scope>NUCLEOTIDE SEQUENCE</scope>
    <source>
        <strain evidence="1">JCM 4637</strain>
    </source>
</reference>
<gene>
    <name evidence="1" type="ORF">GCM10010334_16260</name>
</gene>
<dbReference type="AlphaFoldDB" id="A0A919C8P6"/>
<evidence type="ECO:0000313" key="2">
    <source>
        <dbReference type="Proteomes" id="UP000638353"/>
    </source>
</evidence>
<evidence type="ECO:0008006" key="3">
    <source>
        <dbReference type="Google" id="ProtNLM"/>
    </source>
</evidence>